<accession>A0A6S7GAD4</accession>
<dbReference type="EMBL" id="CACRXK020001408">
    <property type="protein sequence ID" value="CAB3988938.1"/>
    <property type="molecule type" value="Genomic_DNA"/>
</dbReference>
<evidence type="ECO:0000256" key="1">
    <source>
        <dbReference type="SAM" id="Coils"/>
    </source>
</evidence>
<keyword evidence="1" id="KW-0175">Coiled coil</keyword>
<comment type="caution">
    <text evidence="4">The sequence shown here is derived from an EMBL/GenBank/DDBJ whole genome shotgun (WGS) entry which is preliminary data.</text>
</comment>
<evidence type="ECO:0000313" key="4">
    <source>
        <dbReference type="EMBL" id="CAB3988938.1"/>
    </source>
</evidence>
<name>A0A6S7GAD4_PARCT</name>
<feature type="coiled-coil region" evidence="1">
    <location>
        <begin position="1377"/>
        <end position="1404"/>
    </location>
</feature>
<dbReference type="Proteomes" id="UP001152795">
    <property type="component" value="Unassembled WGS sequence"/>
</dbReference>
<feature type="chain" id="PRO_5043826088" evidence="3">
    <location>
        <begin position="21"/>
        <end position="1556"/>
    </location>
</feature>
<keyword evidence="5" id="KW-1185">Reference proteome</keyword>
<keyword evidence="3" id="KW-0732">Signal</keyword>
<evidence type="ECO:0000256" key="2">
    <source>
        <dbReference type="SAM" id="MobiDB-lite"/>
    </source>
</evidence>
<proteinExistence type="predicted"/>
<protein>
    <submittedName>
        <fullName evidence="4">Uncharacterized protein</fullName>
    </submittedName>
</protein>
<evidence type="ECO:0000256" key="3">
    <source>
        <dbReference type="SAM" id="SignalP"/>
    </source>
</evidence>
<feature type="region of interest" description="Disordered" evidence="2">
    <location>
        <begin position="50"/>
        <end position="81"/>
    </location>
</feature>
<feature type="signal peptide" evidence="3">
    <location>
        <begin position="1"/>
        <end position="20"/>
    </location>
</feature>
<feature type="compositionally biased region" description="Basic and acidic residues" evidence="2">
    <location>
        <begin position="59"/>
        <end position="71"/>
    </location>
</feature>
<sequence>MAIFKVLCLIGFVLLSSGYAREHGARHGSFPRPHHHGFHRYKHILKRHVSADGISRDGANSKRSERVEESSNKVWQQKGTQGQLKVKGQYKVVGKLEETDNNKSPNEILLPSGKKPALPGGNGEQPNGNAAPTKVILLPGGTNKGTEYEIIGPNGKPVPVKPVKPDGGVDTGNGGGNEITNPVNPVPIKPVKPVDPVNPVEPVTPVEPNGGGNTGTGGGTPSGGGTTELQPLPTFEKFQSGSVSDGTSFKVTDGCSVTASKTGSLYQLGASPPDCVNLKMLLEKVLPKDKTNFESDTFTTLEHVIIRTVSLNTATKGVEIAAAYTGTATLIKDILTVSNIRVELSFVWTRSQKFTFDLAATFSVGEVPIDMRLIRNEEGYFFAAEATANFDATTISRMFKQEDSFLPSTCMQSDLKKANFDKFVLINPRLRATFADGYGFLFGGSIRILDWDSFDVNVLINKPNDLPTTVTIAVYTHTFSISKMLKDLFKIDISSVPVLGSVEVRNLAFSLSTGDVETPLTVLDIGSEDIFDIPYRKGLKVSFEIPIAQIYVATSIFISPTLISFTISQNGELNLGHVLREFLPTSNLIVTTGGETKLKDWPPFIPDPLSIALVYFHLEASKPTGSWALTTMNMKLKMTHVISLFDNKININNLELDLNYVKEKDTSSTHGVVLGRVALGPETSQSPRVDVRIPFPFKNDEISFTFTDFNVKSVVEALAGSDLTWPGDFPEIFKNIELDKIAIAFDDKGSVKTVSVDASIPGLWHLFGQFSIGNVGIHFEYGKGTTGTGADGTGVSATQSKWRIVVRGQIVIATCTITIVADLGTDRLSLTAEGSRCSVSIGDVLETIHLNGKILPSMISGFTIFNPKLRLLWQRTGANKGSKSIAFAATTSLFHESQVELALIMSGGQSAVVAGFAVQSDAISEISFLSSLGLTDLAVVYVSQRVRISPYEFLNPSFKSYIQGASDGKPEFSGITIYARFVPKGDNMLGHMLREGVNKDTDLKPDAGNEPQIIVKISFPALVFELEVKLGTEGLQIGSIEGWRFTYMKLIISKRLIGLSLQCKVNLDSKNPDSIDSTFTGEVSFTFTGTVTISLLWEGKWVNPFGISKRLTVTRLGLALGINVEDLIPSFGITGAISVDVPSATGKDPIDIELTLCIDPSTPDKTVFELHFTRLLLEDVINLFAGKPVSLPEKLAKVGFPDEVQIYFSLAGNPDCFGRRYDAGVEIHGTLQIPFLSIRARIDLSIALPPASFKLDANLVLDPIIYLGGLIKVVDADSDTKGAHLKMYITENLSELKIDGSCRIEIFGAMISVKLQINSKKFFFEGRLNLWNLFQVYLLVDIAIDKASPSVHVIGEMQNDLFAKIKQKATQAIRAGAQAINKKIEGAQTKIRNAQHEVDRLYSSINYHKRKIEDAKHECSRAPWYKKYICIGTAGKLIYHGAIIAGLWIAHGVATLALKAADLFLEGVKGIIKVGASVLQALVNAALSIIDIQYVRFEVEMNGVTKIFNFDARIVILGWTFTPHFHIDFSSSHSANSGIDSAGKSISDKTLDQVKK</sequence>
<feature type="region of interest" description="Disordered" evidence="2">
    <location>
        <begin position="96"/>
        <end position="131"/>
    </location>
</feature>
<feature type="compositionally biased region" description="Gly residues" evidence="2">
    <location>
        <begin position="209"/>
        <end position="226"/>
    </location>
</feature>
<organism evidence="4 5">
    <name type="scientific">Paramuricea clavata</name>
    <name type="common">Red gorgonian</name>
    <name type="synonym">Violescent sea-whip</name>
    <dbReference type="NCBI Taxonomy" id="317549"/>
    <lineage>
        <taxon>Eukaryota</taxon>
        <taxon>Metazoa</taxon>
        <taxon>Cnidaria</taxon>
        <taxon>Anthozoa</taxon>
        <taxon>Octocorallia</taxon>
        <taxon>Malacalcyonacea</taxon>
        <taxon>Plexauridae</taxon>
        <taxon>Paramuricea</taxon>
    </lineage>
</organism>
<feature type="region of interest" description="Disordered" evidence="2">
    <location>
        <begin position="192"/>
        <end position="232"/>
    </location>
</feature>
<evidence type="ECO:0000313" key="5">
    <source>
        <dbReference type="Proteomes" id="UP001152795"/>
    </source>
</evidence>
<gene>
    <name evidence="4" type="ORF">PACLA_8A069795</name>
</gene>
<reference evidence="4" key="1">
    <citation type="submission" date="2020-04" db="EMBL/GenBank/DDBJ databases">
        <authorList>
            <person name="Alioto T."/>
            <person name="Alioto T."/>
            <person name="Gomez Garrido J."/>
        </authorList>
    </citation>
    <scope>NUCLEOTIDE SEQUENCE</scope>
    <source>
        <strain evidence="4">A484AB</strain>
    </source>
</reference>
<feature type="compositionally biased region" description="Polar residues" evidence="2">
    <location>
        <begin position="72"/>
        <end position="81"/>
    </location>
</feature>
<dbReference type="OrthoDB" id="5982992at2759"/>
<feature type="compositionally biased region" description="Low complexity" evidence="2">
    <location>
        <begin position="192"/>
        <end position="208"/>
    </location>
</feature>